<keyword evidence="2" id="KW-1185">Reference proteome</keyword>
<name>A0ABX7SGJ9_9CAUL</name>
<evidence type="ECO:0000313" key="2">
    <source>
        <dbReference type="Proteomes" id="UP000663942"/>
    </source>
</evidence>
<dbReference type="EMBL" id="CP062006">
    <property type="protein sequence ID" value="QTC86429.1"/>
    <property type="molecule type" value="Genomic_DNA"/>
</dbReference>
<dbReference type="RefSeq" id="WP_207821782.1">
    <property type="nucleotide sequence ID" value="NZ_CP062006.1"/>
</dbReference>
<proteinExistence type="predicted"/>
<accession>A0ABX7SGJ9</accession>
<evidence type="ECO:0000313" key="1">
    <source>
        <dbReference type="EMBL" id="QTC86429.1"/>
    </source>
</evidence>
<sequence>MPRNIATPATLRALQQEAERMARLSPFTADRERFYRIAQRYREQAEKQD</sequence>
<dbReference type="Proteomes" id="UP000663942">
    <property type="component" value="Chromosome"/>
</dbReference>
<reference evidence="1 2" key="1">
    <citation type="submission" date="2020-09" db="EMBL/GenBank/DDBJ databases">
        <title>Brevundimonas sp. LVF1 isolated from an oligotrophic pond in Goettingen, Germany.</title>
        <authorList>
            <person name="Friedrich I."/>
            <person name="Klassen A."/>
            <person name="Neubauer H."/>
            <person name="Schneider D."/>
            <person name="Hertel R."/>
            <person name="Daniel R."/>
        </authorList>
    </citation>
    <scope>NUCLEOTIDE SEQUENCE [LARGE SCALE GENOMIC DNA]</scope>
    <source>
        <strain evidence="1 2">LVF1</strain>
    </source>
</reference>
<protein>
    <submittedName>
        <fullName evidence="1">Uncharacterized protein</fullName>
    </submittedName>
</protein>
<gene>
    <name evidence="1" type="ORF">IFE19_09630</name>
</gene>
<organism evidence="1 2">
    <name type="scientific">Brevundimonas pondensis</name>
    <dbReference type="NCBI Taxonomy" id="2774189"/>
    <lineage>
        <taxon>Bacteria</taxon>
        <taxon>Pseudomonadati</taxon>
        <taxon>Pseudomonadota</taxon>
        <taxon>Alphaproteobacteria</taxon>
        <taxon>Caulobacterales</taxon>
        <taxon>Caulobacteraceae</taxon>
        <taxon>Brevundimonas</taxon>
    </lineage>
</organism>